<dbReference type="Proteomes" id="UP000606044">
    <property type="component" value="Unassembled WGS sequence"/>
</dbReference>
<dbReference type="Gene3D" id="3.40.50.150">
    <property type="entry name" value="Vaccinia Virus protein VP39"/>
    <property type="match status" value="1"/>
</dbReference>
<gene>
    <name evidence="2" type="ORF">GCM10007301_44000</name>
</gene>
<dbReference type="NCBIfam" id="TIGR01444">
    <property type="entry name" value="fkbM_fam"/>
    <property type="match status" value="1"/>
</dbReference>
<reference evidence="2" key="2">
    <citation type="submission" date="2020-09" db="EMBL/GenBank/DDBJ databases">
        <authorList>
            <person name="Sun Q."/>
            <person name="Sedlacek I."/>
        </authorList>
    </citation>
    <scope>NUCLEOTIDE SEQUENCE</scope>
    <source>
        <strain evidence="2">CCM 7897</strain>
    </source>
</reference>
<dbReference type="RefSeq" id="WP_188582585.1">
    <property type="nucleotide sequence ID" value="NZ_BMCT01000007.1"/>
</dbReference>
<dbReference type="PANTHER" id="PTHR34203:SF15">
    <property type="entry name" value="SLL1173 PROTEIN"/>
    <property type="match status" value="1"/>
</dbReference>
<reference evidence="2" key="1">
    <citation type="journal article" date="2014" name="Int. J. Syst. Evol. Microbiol.">
        <title>Complete genome sequence of Corynebacterium casei LMG S-19264T (=DSM 44701T), isolated from a smear-ripened cheese.</title>
        <authorList>
            <consortium name="US DOE Joint Genome Institute (JGI-PGF)"/>
            <person name="Walter F."/>
            <person name="Albersmeier A."/>
            <person name="Kalinowski J."/>
            <person name="Ruckert C."/>
        </authorList>
    </citation>
    <scope>NUCLEOTIDE SEQUENCE</scope>
    <source>
        <strain evidence="2">CCM 7897</strain>
    </source>
</reference>
<dbReference type="InterPro" id="IPR006342">
    <property type="entry name" value="FkbM_mtfrase"/>
</dbReference>
<dbReference type="EMBL" id="BMCT01000007">
    <property type="protein sequence ID" value="GGF79183.1"/>
    <property type="molecule type" value="Genomic_DNA"/>
</dbReference>
<dbReference type="Pfam" id="PF05050">
    <property type="entry name" value="Methyltransf_21"/>
    <property type="match status" value="1"/>
</dbReference>
<comment type="caution">
    <text evidence="2">The sequence shown here is derived from an EMBL/GenBank/DDBJ whole genome shotgun (WGS) entry which is preliminary data.</text>
</comment>
<keyword evidence="3" id="KW-1185">Reference proteome</keyword>
<organism evidence="2 3">
    <name type="scientific">Azorhizobium oxalatiphilum</name>
    <dbReference type="NCBI Taxonomy" id="980631"/>
    <lineage>
        <taxon>Bacteria</taxon>
        <taxon>Pseudomonadati</taxon>
        <taxon>Pseudomonadota</taxon>
        <taxon>Alphaproteobacteria</taxon>
        <taxon>Hyphomicrobiales</taxon>
        <taxon>Xanthobacteraceae</taxon>
        <taxon>Azorhizobium</taxon>
    </lineage>
</organism>
<evidence type="ECO:0000313" key="3">
    <source>
        <dbReference type="Proteomes" id="UP000606044"/>
    </source>
</evidence>
<evidence type="ECO:0000259" key="1">
    <source>
        <dbReference type="Pfam" id="PF05050"/>
    </source>
</evidence>
<evidence type="ECO:0000313" key="2">
    <source>
        <dbReference type="EMBL" id="GGF79183.1"/>
    </source>
</evidence>
<feature type="domain" description="Methyltransferase FkbM" evidence="1">
    <location>
        <begin position="89"/>
        <end position="264"/>
    </location>
</feature>
<protein>
    <recommendedName>
        <fullName evidence="1">Methyltransferase FkbM domain-containing protein</fullName>
    </recommendedName>
</protein>
<dbReference type="AlphaFoldDB" id="A0A917CCP7"/>
<dbReference type="InterPro" id="IPR052514">
    <property type="entry name" value="SAM-dependent_MTase"/>
</dbReference>
<dbReference type="InterPro" id="IPR029063">
    <property type="entry name" value="SAM-dependent_MTases_sf"/>
</dbReference>
<dbReference type="SUPFAM" id="SSF53335">
    <property type="entry name" value="S-adenosyl-L-methionine-dependent methyltransferases"/>
    <property type="match status" value="1"/>
</dbReference>
<name>A0A917CCP7_9HYPH</name>
<proteinExistence type="predicted"/>
<accession>A0A917CCP7</accession>
<dbReference type="PANTHER" id="PTHR34203">
    <property type="entry name" value="METHYLTRANSFERASE, FKBM FAMILY PROTEIN"/>
    <property type="match status" value="1"/>
</dbReference>
<sequence>MQWWTRLFRGRSSRAERFRRHAASLSRYTPIGIHLGGNRLLSRLWTGNGIFLPADDIGNGLAIVMTGCWEPHITFYLAATLKPGDVFVDIGANVGYYTILASELVKPSGLVAAFEPQKALIPYLADSIHANGFDPICHCRAVAIGAADGVGTLNLLPSQSGSASLTQGAGPGGGAQDEAHAETVQILPLDRALGDIERERGHPVVPTIIKMDIEGYEYAAWQGMRETVAAAQRLALIIEFAPCRYLQHGQDPHAFLRELEAAGFTLSTLDKVRGRFRRSRFDTGAIEAMIANDSGVDLLAEKGLPAGRL</sequence>